<evidence type="ECO:0000256" key="4">
    <source>
        <dbReference type="ARBA" id="ARBA00030028"/>
    </source>
</evidence>
<sequence>MSLPLPPASKLHAILLVTQSRSLGPKLVFHYPPLSPSDAALVANKVPAWFGNQTSTASVDSTSSSSDWDSSTDNDGGDDHGDTASLASGGRGSMRTSHKERDKLRLAGGGAWGRQDTIDEDDTGLEEHGSGKGNGSHNGGDHDWNTVLGFRVDALEKMLCPNKVYNKRRFELGVESVVFLGAPMFVREDGMWKKGRRKKDKRPAKEKEEEENTEGDSAKGHDTGLAKSVVYPEGFEPGYGHGLMSGAASEAGSDGRSSSVADSVRDDMTMFNIVFVLNPPALEYQLRVKNMYEYVSRKFARALKLEQARFQYVWGESKKILNIKQRAKENGESISSTWSEIVNASPLARAIAVLFDAISKDKIAHVRFDKLSTSFQIPQADSTPYLPSAMDPQMPGLWLTTSNVAVEDDSAPMTQNAALLLLQDAETLIKELEADSKGSTNPLAFYIRTIVPTKSLLKLSIKHGIHAQDMEYAASHLVFWRRARLIAPLNPRDTYIVSPNADLAALKSAIPAYAARFPTLPSLPNMLSKLSGQPKPYGRFIPTNEHREAYMEILAWLMRGGWVTQLRTFAWVRVTPEIKSLVAQEMEREAQIKKAEEAQRDADVESLTGSMFSDKRSHLSLGRPSTPLIRPPRREDDEDMEGGRILSPNPMYRGSPARPGSDAGSTSSVRTTIPLSAAARTTSPVQAAQAQRVHRPSPLHIRATSPSVSTQPFSPSSPSVSSPPAASPPPQVFTASLVLSPQKANSLEARWLEKIGQSFEDPEVKEHWSMLLRHLDGKHALEDINSREGIKRKKLWALVGKVREMGWLVEVRHW</sequence>
<gene>
    <name evidence="8" type="ORF">M011DRAFT_445416</name>
</gene>
<dbReference type="GO" id="GO:0034198">
    <property type="term" value="P:cellular response to amino acid starvation"/>
    <property type="evidence" value="ECO:0007669"/>
    <property type="project" value="TreeGrafter"/>
</dbReference>
<dbReference type="Pfam" id="PF24064">
    <property type="entry name" value="HTH_NPRL3"/>
    <property type="match status" value="1"/>
</dbReference>
<reference evidence="8" key="1">
    <citation type="journal article" date="2020" name="Stud. Mycol.">
        <title>101 Dothideomycetes genomes: a test case for predicting lifestyles and emergence of pathogens.</title>
        <authorList>
            <person name="Haridas S."/>
            <person name="Albert R."/>
            <person name="Binder M."/>
            <person name="Bloem J."/>
            <person name="Labutti K."/>
            <person name="Salamov A."/>
            <person name="Andreopoulos B."/>
            <person name="Baker S."/>
            <person name="Barry K."/>
            <person name="Bills G."/>
            <person name="Bluhm B."/>
            <person name="Cannon C."/>
            <person name="Castanera R."/>
            <person name="Culley D."/>
            <person name="Daum C."/>
            <person name="Ezra D."/>
            <person name="Gonzalez J."/>
            <person name="Henrissat B."/>
            <person name="Kuo A."/>
            <person name="Liang C."/>
            <person name="Lipzen A."/>
            <person name="Lutzoni F."/>
            <person name="Magnuson J."/>
            <person name="Mondo S."/>
            <person name="Nolan M."/>
            <person name="Ohm R."/>
            <person name="Pangilinan J."/>
            <person name="Park H.-J."/>
            <person name="Ramirez L."/>
            <person name="Alfaro M."/>
            <person name="Sun H."/>
            <person name="Tritt A."/>
            <person name="Yoshinaga Y."/>
            <person name="Zwiers L.-H."/>
            <person name="Turgeon B."/>
            <person name="Goodwin S."/>
            <person name="Spatafora J."/>
            <person name="Crous P."/>
            <person name="Grigoriev I."/>
        </authorList>
    </citation>
    <scope>NUCLEOTIDE SEQUENCE</scope>
    <source>
        <strain evidence="8">CBS 119925</strain>
    </source>
</reference>
<accession>A0A6A6VAH1</accession>
<evidence type="ECO:0000256" key="6">
    <source>
        <dbReference type="SAM" id="MobiDB-lite"/>
    </source>
</evidence>
<dbReference type="GO" id="GO:0038202">
    <property type="term" value="P:TORC1 signaling"/>
    <property type="evidence" value="ECO:0007669"/>
    <property type="project" value="TreeGrafter"/>
</dbReference>
<feature type="compositionally biased region" description="Low complexity" evidence="6">
    <location>
        <begin position="704"/>
        <end position="724"/>
    </location>
</feature>
<dbReference type="Pfam" id="PF03666">
    <property type="entry name" value="NPR3"/>
    <property type="match status" value="1"/>
</dbReference>
<feature type="region of interest" description="Disordered" evidence="6">
    <location>
        <begin position="193"/>
        <end position="223"/>
    </location>
</feature>
<dbReference type="InterPro" id="IPR005365">
    <property type="entry name" value="Npr3"/>
</dbReference>
<keyword evidence="5" id="KW-0732">Signal</keyword>
<comment type="subcellular location">
    <subcellularLocation>
        <location evidence="5">Vacuole membrane</location>
        <topology evidence="5">Peripheral membrane protein</topology>
    </subcellularLocation>
</comment>
<dbReference type="OrthoDB" id="18648at2759"/>
<feature type="compositionally biased region" description="Basic residues" evidence="6">
    <location>
        <begin position="193"/>
        <end position="204"/>
    </location>
</feature>
<feature type="domain" description="GATOR1 complex protein NPRL3 C-terminal HTH" evidence="7">
    <location>
        <begin position="746"/>
        <end position="804"/>
    </location>
</feature>
<feature type="region of interest" description="Disordered" evidence="6">
    <location>
        <begin position="54"/>
        <end position="143"/>
    </location>
</feature>
<evidence type="ECO:0000256" key="3">
    <source>
        <dbReference type="ARBA" id="ARBA00025376"/>
    </source>
</evidence>
<dbReference type="GO" id="GO:0010508">
    <property type="term" value="P:positive regulation of autophagy"/>
    <property type="evidence" value="ECO:0007669"/>
    <property type="project" value="TreeGrafter"/>
</dbReference>
<dbReference type="Proteomes" id="UP000799440">
    <property type="component" value="Unassembled WGS sequence"/>
</dbReference>
<feature type="compositionally biased region" description="Polar residues" evidence="6">
    <location>
        <begin position="663"/>
        <end position="689"/>
    </location>
</feature>
<organism evidence="8 9">
    <name type="scientific">Sporormia fimetaria CBS 119925</name>
    <dbReference type="NCBI Taxonomy" id="1340428"/>
    <lineage>
        <taxon>Eukaryota</taxon>
        <taxon>Fungi</taxon>
        <taxon>Dikarya</taxon>
        <taxon>Ascomycota</taxon>
        <taxon>Pezizomycotina</taxon>
        <taxon>Dothideomycetes</taxon>
        <taxon>Pleosporomycetidae</taxon>
        <taxon>Pleosporales</taxon>
        <taxon>Sporormiaceae</taxon>
        <taxon>Sporormia</taxon>
    </lineage>
</organism>
<evidence type="ECO:0000259" key="7">
    <source>
        <dbReference type="Pfam" id="PF24064"/>
    </source>
</evidence>
<dbReference type="PANTHER" id="PTHR13153:SF5">
    <property type="entry name" value="GATOR COMPLEX PROTEIN NPRL3"/>
    <property type="match status" value="1"/>
</dbReference>
<evidence type="ECO:0000256" key="2">
    <source>
        <dbReference type="ARBA" id="ARBA00017880"/>
    </source>
</evidence>
<dbReference type="GO" id="GO:1990130">
    <property type="term" value="C:GATOR1 complex"/>
    <property type="evidence" value="ECO:0007669"/>
    <property type="project" value="TreeGrafter"/>
</dbReference>
<evidence type="ECO:0000256" key="5">
    <source>
        <dbReference type="RuleBase" id="RU368069"/>
    </source>
</evidence>
<evidence type="ECO:0000256" key="1">
    <source>
        <dbReference type="ARBA" id="ARBA00010546"/>
    </source>
</evidence>
<feature type="compositionally biased region" description="Low complexity" evidence="6">
    <location>
        <begin position="54"/>
        <end position="69"/>
    </location>
</feature>
<dbReference type="PANTHER" id="PTHR13153">
    <property type="entry name" value="CGTHBA PROTEIN -14 GENE PROTEIN"/>
    <property type="match status" value="1"/>
</dbReference>
<feature type="compositionally biased region" description="Basic and acidic residues" evidence="6">
    <location>
        <begin position="592"/>
        <end position="603"/>
    </location>
</feature>
<evidence type="ECO:0000313" key="8">
    <source>
        <dbReference type="EMBL" id="KAF2746530.1"/>
    </source>
</evidence>
<feature type="region of interest" description="Disordered" evidence="6">
    <location>
        <begin position="592"/>
        <end position="729"/>
    </location>
</feature>
<protein>
    <recommendedName>
        <fullName evidence="2 5">Nitrogen permease regulator 3</fullName>
    </recommendedName>
    <alternativeName>
        <fullName evidence="4 5">Required for meiotic nuclear division protein 11</fullName>
    </alternativeName>
</protein>
<dbReference type="GO" id="GO:1904262">
    <property type="term" value="P:negative regulation of TORC1 signaling"/>
    <property type="evidence" value="ECO:0007669"/>
    <property type="project" value="TreeGrafter"/>
</dbReference>
<dbReference type="GO" id="GO:0051321">
    <property type="term" value="P:meiotic cell cycle"/>
    <property type="evidence" value="ECO:0007669"/>
    <property type="project" value="UniProtKB-UniRule"/>
</dbReference>
<dbReference type="AlphaFoldDB" id="A0A6A6VAH1"/>
<keyword evidence="9" id="KW-1185">Reference proteome</keyword>
<comment type="similarity">
    <text evidence="1 5">Belongs to the NPR3 family.</text>
</comment>
<name>A0A6A6VAH1_9PLEO</name>
<dbReference type="InterPro" id="IPR056603">
    <property type="entry name" value="HTH_NPRL3"/>
</dbReference>
<evidence type="ECO:0000313" key="9">
    <source>
        <dbReference type="Proteomes" id="UP000799440"/>
    </source>
</evidence>
<dbReference type="GO" id="GO:0005774">
    <property type="term" value="C:vacuolar membrane"/>
    <property type="evidence" value="ECO:0007669"/>
    <property type="project" value="UniProtKB-SubCell"/>
</dbReference>
<comment type="function">
    <text evidence="3 5">Mediates inactivation of the TORC1 complex in response to amino acid starvation. Required for meiotic nuclear division.</text>
</comment>
<keyword evidence="5" id="KW-0469">Meiosis</keyword>
<proteinExistence type="inferred from homology"/>
<dbReference type="EMBL" id="MU006577">
    <property type="protein sequence ID" value="KAF2746530.1"/>
    <property type="molecule type" value="Genomic_DNA"/>
</dbReference>